<proteinExistence type="predicted"/>
<gene>
    <name evidence="1" type="ORF">CR513_23776</name>
</gene>
<evidence type="ECO:0000313" key="2">
    <source>
        <dbReference type="Proteomes" id="UP000257109"/>
    </source>
</evidence>
<name>A0A371GTP1_MUCPR</name>
<dbReference type="EMBL" id="QJKJ01004502">
    <property type="protein sequence ID" value="RDX93909.1"/>
    <property type="molecule type" value="Genomic_DNA"/>
</dbReference>
<protein>
    <recommendedName>
        <fullName evidence="3">DUF4219 domain-containing protein</fullName>
    </recommendedName>
</protein>
<evidence type="ECO:0008006" key="3">
    <source>
        <dbReference type="Google" id="ProtNLM"/>
    </source>
</evidence>
<reference evidence="1" key="1">
    <citation type="submission" date="2018-05" db="EMBL/GenBank/DDBJ databases">
        <title>Draft genome of Mucuna pruriens seed.</title>
        <authorList>
            <person name="Nnadi N.E."/>
            <person name="Vos R."/>
            <person name="Hasami M.H."/>
            <person name="Devisetty U.K."/>
            <person name="Aguiy J.C."/>
        </authorList>
    </citation>
    <scope>NUCLEOTIDE SEQUENCE [LARGE SCALE GENOMIC DNA]</scope>
    <source>
        <strain evidence="1">JCA_2017</strain>
    </source>
</reference>
<evidence type="ECO:0000313" key="1">
    <source>
        <dbReference type="EMBL" id="RDX93909.1"/>
    </source>
</evidence>
<dbReference type="AlphaFoldDB" id="A0A371GTP1"/>
<accession>A0A371GTP1</accession>
<dbReference type="OrthoDB" id="1418274at2759"/>
<keyword evidence="2" id="KW-1185">Reference proteome</keyword>
<sequence length="249" mass="29836">METKGHIVNIPPLFKGKNYDNWKQRMMSLFYAYHIDMWDVVENDNHILTNKEGEEIPRSLLNQKQKTRFQTVINNLRSLRKTYNNYDHITKNLSFRRRWKPHVTTLRASKDLKKLPMEELLGTLKLSIKSLQGRRSGDTLDKDCSDEDELSFILRKIQSIWNHKKGLTRKKNSRNKKKHFIKKKKSLMATWEDLDLTSSEDEDEEANLCLWQIQHLKMRILSRTSFKFIDSFSWIQRTKKKTFKTAKIF</sequence>
<organism evidence="1 2">
    <name type="scientific">Mucuna pruriens</name>
    <name type="common">Velvet bean</name>
    <name type="synonym">Dolichos pruriens</name>
    <dbReference type="NCBI Taxonomy" id="157652"/>
    <lineage>
        <taxon>Eukaryota</taxon>
        <taxon>Viridiplantae</taxon>
        <taxon>Streptophyta</taxon>
        <taxon>Embryophyta</taxon>
        <taxon>Tracheophyta</taxon>
        <taxon>Spermatophyta</taxon>
        <taxon>Magnoliopsida</taxon>
        <taxon>eudicotyledons</taxon>
        <taxon>Gunneridae</taxon>
        <taxon>Pentapetalae</taxon>
        <taxon>rosids</taxon>
        <taxon>fabids</taxon>
        <taxon>Fabales</taxon>
        <taxon>Fabaceae</taxon>
        <taxon>Papilionoideae</taxon>
        <taxon>50 kb inversion clade</taxon>
        <taxon>NPAAA clade</taxon>
        <taxon>indigoferoid/millettioid clade</taxon>
        <taxon>Phaseoleae</taxon>
        <taxon>Mucuna</taxon>
    </lineage>
</organism>
<dbReference type="Proteomes" id="UP000257109">
    <property type="component" value="Unassembled WGS sequence"/>
</dbReference>
<comment type="caution">
    <text evidence="1">The sequence shown here is derived from an EMBL/GenBank/DDBJ whole genome shotgun (WGS) entry which is preliminary data.</text>
</comment>
<feature type="non-terminal residue" evidence="1">
    <location>
        <position position="249"/>
    </location>
</feature>